<name>A0A0F9JGY6_9ZZZZ</name>
<dbReference type="EMBL" id="LAZR01010100">
    <property type="protein sequence ID" value="KKM68818.1"/>
    <property type="molecule type" value="Genomic_DNA"/>
</dbReference>
<proteinExistence type="predicted"/>
<accession>A0A0F9JGY6</accession>
<organism evidence="1">
    <name type="scientific">marine sediment metagenome</name>
    <dbReference type="NCBI Taxonomy" id="412755"/>
    <lineage>
        <taxon>unclassified sequences</taxon>
        <taxon>metagenomes</taxon>
        <taxon>ecological metagenomes</taxon>
    </lineage>
</organism>
<reference evidence="1" key="1">
    <citation type="journal article" date="2015" name="Nature">
        <title>Complex archaea that bridge the gap between prokaryotes and eukaryotes.</title>
        <authorList>
            <person name="Spang A."/>
            <person name="Saw J.H."/>
            <person name="Jorgensen S.L."/>
            <person name="Zaremba-Niedzwiedzka K."/>
            <person name="Martijn J."/>
            <person name="Lind A.E."/>
            <person name="van Eijk R."/>
            <person name="Schleper C."/>
            <person name="Guy L."/>
            <person name="Ettema T.J."/>
        </authorList>
    </citation>
    <scope>NUCLEOTIDE SEQUENCE</scope>
</reference>
<sequence>MQLRVSIAFCVLLAIAIGRTKKERP</sequence>
<comment type="caution">
    <text evidence="1">The sequence shown here is derived from an EMBL/GenBank/DDBJ whole genome shotgun (WGS) entry which is preliminary data.</text>
</comment>
<protein>
    <submittedName>
        <fullName evidence="1">Uncharacterized protein</fullName>
    </submittedName>
</protein>
<feature type="non-terminal residue" evidence="1">
    <location>
        <position position="25"/>
    </location>
</feature>
<gene>
    <name evidence="1" type="ORF">LCGC14_1457060</name>
</gene>
<evidence type="ECO:0000313" key="1">
    <source>
        <dbReference type="EMBL" id="KKM68818.1"/>
    </source>
</evidence>
<dbReference type="AlphaFoldDB" id="A0A0F9JGY6"/>